<name>A0A383ER14_9ZZZZ</name>
<dbReference type="Pfam" id="PF13360">
    <property type="entry name" value="PQQ_2"/>
    <property type="match status" value="1"/>
</dbReference>
<dbReference type="SMART" id="SM00564">
    <property type="entry name" value="PQQ"/>
    <property type="match status" value="2"/>
</dbReference>
<evidence type="ECO:0000259" key="1">
    <source>
        <dbReference type="Pfam" id="PF13360"/>
    </source>
</evidence>
<reference evidence="2" key="1">
    <citation type="submission" date="2018-05" db="EMBL/GenBank/DDBJ databases">
        <authorList>
            <person name="Lanie J.A."/>
            <person name="Ng W.-L."/>
            <person name="Kazmierczak K.M."/>
            <person name="Andrzejewski T.M."/>
            <person name="Davidsen T.M."/>
            <person name="Wayne K.J."/>
            <person name="Tettelin H."/>
            <person name="Glass J.I."/>
            <person name="Rusch D."/>
            <person name="Podicherti R."/>
            <person name="Tsui H.-C.T."/>
            <person name="Winkler M.E."/>
        </authorList>
    </citation>
    <scope>NUCLEOTIDE SEQUENCE</scope>
</reference>
<dbReference type="SUPFAM" id="SSF50998">
    <property type="entry name" value="Quinoprotein alcohol dehydrogenase-like"/>
    <property type="match status" value="1"/>
</dbReference>
<feature type="non-terminal residue" evidence="2">
    <location>
        <position position="169"/>
    </location>
</feature>
<dbReference type="InterPro" id="IPR011047">
    <property type="entry name" value="Quinoprotein_ADH-like_sf"/>
</dbReference>
<proteinExistence type="predicted"/>
<dbReference type="Gene3D" id="2.130.10.10">
    <property type="entry name" value="YVTN repeat-like/Quinoprotein amine dehydrogenase"/>
    <property type="match status" value="1"/>
</dbReference>
<feature type="domain" description="Pyrrolo-quinoline quinone repeat" evidence="1">
    <location>
        <begin position="77"/>
        <end position="152"/>
    </location>
</feature>
<sequence length="169" mass="18940">MLDHLPLVPMGLFMFRFSTANYMPLTVIPGLRSGSLNTELIPEDVPLVWMTRFIFRMVMKENPITARQDWGKKWEFIWRKDGFDSYVSVPAIGDDGTVYFGTEDNKLYAVDGKTGTKKWEFETGGSVSSPVIGDDGTLYIGSGDKKIYAIKTDSKGPAKSPWPMRGQNA</sequence>
<protein>
    <recommendedName>
        <fullName evidence="1">Pyrrolo-quinoline quinone repeat domain-containing protein</fullName>
    </recommendedName>
</protein>
<dbReference type="InterPro" id="IPR018391">
    <property type="entry name" value="PQQ_b-propeller_rpt"/>
</dbReference>
<evidence type="ECO:0000313" key="2">
    <source>
        <dbReference type="EMBL" id="SVE59059.1"/>
    </source>
</evidence>
<organism evidence="2">
    <name type="scientific">marine metagenome</name>
    <dbReference type="NCBI Taxonomy" id="408172"/>
    <lineage>
        <taxon>unclassified sequences</taxon>
        <taxon>metagenomes</taxon>
        <taxon>ecological metagenomes</taxon>
    </lineage>
</organism>
<dbReference type="EMBL" id="UINC01227952">
    <property type="protein sequence ID" value="SVE59059.1"/>
    <property type="molecule type" value="Genomic_DNA"/>
</dbReference>
<dbReference type="PANTHER" id="PTHR34512">
    <property type="entry name" value="CELL SURFACE PROTEIN"/>
    <property type="match status" value="1"/>
</dbReference>
<dbReference type="InterPro" id="IPR015943">
    <property type="entry name" value="WD40/YVTN_repeat-like_dom_sf"/>
</dbReference>
<dbReference type="PANTHER" id="PTHR34512:SF30">
    <property type="entry name" value="OUTER MEMBRANE PROTEIN ASSEMBLY FACTOR BAMB"/>
    <property type="match status" value="1"/>
</dbReference>
<dbReference type="InterPro" id="IPR002372">
    <property type="entry name" value="PQQ_rpt_dom"/>
</dbReference>
<gene>
    <name evidence="2" type="ORF">METZ01_LOCUS511913</name>
</gene>
<dbReference type="AlphaFoldDB" id="A0A383ER14"/>
<accession>A0A383ER14</accession>